<keyword evidence="3" id="KW-0012">Acyltransferase</keyword>
<evidence type="ECO:0000313" key="6">
    <source>
        <dbReference type="Proteomes" id="UP000325081"/>
    </source>
</evidence>
<dbReference type="Gene3D" id="3.30.559.10">
    <property type="entry name" value="Chloramphenicol acetyltransferase-like domain"/>
    <property type="match status" value="2"/>
</dbReference>
<organism evidence="5 6">
    <name type="scientific">Striga asiatica</name>
    <name type="common">Asiatic witchweed</name>
    <name type="synonym">Buchnera asiatica</name>
    <dbReference type="NCBI Taxonomy" id="4170"/>
    <lineage>
        <taxon>Eukaryota</taxon>
        <taxon>Viridiplantae</taxon>
        <taxon>Streptophyta</taxon>
        <taxon>Embryophyta</taxon>
        <taxon>Tracheophyta</taxon>
        <taxon>Spermatophyta</taxon>
        <taxon>Magnoliopsida</taxon>
        <taxon>eudicotyledons</taxon>
        <taxon>Gunneridae</taxon>
        <taxon>Pentapetalae</taxon>
        <taxon>asterids</taxon>
        <taxon>lamiids</taxon>
        <taxon>Lamiales</taxon>
        <taxon>Orobanchaceae</taxon>
        <taxon>Buchnereae</taxon>
        <taxon>Striga</taxon>
    </lineage>
</organism>
<evidence type="ECO:0000256" key="1">
    <source>
        <dbReference type="ARBA" id="ARBA00009861"/>
    </source>
</evidence>
<reference evidence="6" key="1">
    <citation type="journal article" date="2019" name="Curr. Biol.">
        <title>Genome Sequence of Striga asiatica Provides Insight into the Evolution of Plant Parasitism.</title>
        <authorList>
            <person name="Yoshida S."/>
            <person name="Kim S."/>
            <person name="Wafula E.K."/>
            <person name="Tanskanen J."/>
            <person name="Kim Y.M."/>
            <person name="Honaas L."/>
            <person name="Yang Z."/>
            <person name="Spallek T."/>
            <person name="Conn C.E."/>
            <person name="Ichihashi Y."/>
            <person name="Cheong K."/>
            <person name="Cui S."/>
            <person name="Der J.P."/>
            <person name="Gundlach H."/>
            <person name="Jiao Y."/>
            <person name="Hori C."/>
            <person name="Ishida J.K."/>
            <person name="Kasahara H."/>
            <person name="Kiba T."/>
            <person name="Kim M.S."/>
            <person name="Koo N."/>
            <person name="Laohavisit A."/>
            <person name="Lee Y.H."/>
            <person name="Lumba S."/>
            <person name="McCourt P."/>
            <person name="Mortimer J.C."/>
            <person name="Mutuku J.M."/>
            <person name="Nomura T."/>
            <person name="Sasaki-Sekimoto Y."/>
            <person name="Seto Y."/>
            <person name="Wang Y."/>
            <person name="Wakatake T."/>
            <person name="Sakakibara H."/>
            <person name="Demura T."/>
            <person name="Yamaguchi S."/>
            <person name="Yoneyama K."/>
            <person name="Manabe R.I."/>
            <person name="Nelson D.C."/>
            <person name="Schulman A.H."/>
            <person name="Timko M.P."/>
            <person name="dePamphilis C.W."/>
            <person name="Choi D."/>
            <person name="Shirasu K."/>
        </authorList>
    </citation>
    <scope>NUCLEOTIDE SEQUENCE [LARGE SCALE GENOMIC DNA]</scope>
    <source>
        <strain evidence="6">cv. UVA1</strain>
    </source>
</reference>
<gene>
    <name evidence="5" type="ORF">STAS_29107</name>
</gene>
<dbReference type="EMBL" id="BKCP01009848">
    <property type="protein sequence ID" value="GER51697.1"/>
    <property type="molecule type" value="Genomic_DNA"/>
</dbReference>
<comment type="similarity">
    <text evidence="1">Belongs to the plant acyltransferase family.</text>
</comment>
<dbReference type="PANTHER" id="PTHR31623:SF17">
    <property type="entry name" value="F21J9.9"/>
    <property type="match status" value="1"/>
</dbReference>
<proteinExistence type="inferred from homology"/>
<sequence>MRSNPSPTPSPLSTLSPAASSKHSSTVDCNDAGAELSVARVTGLPLADAARDPHDSARYLPAEDASSSPLLLAQLNFFPCGGLAVAVRFSHIADFASVTALLQTWAAGGGRPALGFDLSGYFPAREELRPAEIQLPLPDEAHRTKLFEFDEAKLAALGRRAAGGHTRVELVSAFIWESFIEACNGVKELVAATHAVNLRKRKKALENVFGNCLMMSFAYSEKGREFRELAGKLRESIRKVDEGYIAGSEKDGGMYLGDVFGFFSKYMTGEMEGFLFTSWCRFPVYEVDFGWGRPIRVCTADLPVKNAACLMDMNGLEDGRGKGIEAWVNMTEDGLQILEKNFELICNDVENSS</sequence>
<dbReference type="AlphaFoldDB" id="A0A5A7R4P5"/>
<comment type="caution">
    <text evidence="5">The sequence shown here is derived from an EMBL/GenBank/DDBJ whole genome shotgun (WGS) entry which is preliminary data.</text>
</comment>
<dbReference type="OrthoDB" id="671439at2759"/>
<feature type="compositionally biased region" description="Low complexity" evidence="4">
    <location>
        <begin position="11"/>
        <end position="21"/>
    </location>
</feature>
<evidence type="ECO:0000313" key="5">
    <source>
        <dbReference type="EMBL" id="GER51697.1"/>
    </source>
</evidence>
<feature type="compositionally biased region" description="Pro residues" evidence="4">
    <location>
        <begin position="1"/>
        <end position="10"/>
    </location>
</feature>
<accession>A0A5A7R4P5</accession>
<protein>
    <submittedName>
        <fullName evidence="5">HXXXD-type acyl-transferase family protein</fullName>
    </submittedName>
</protein>
<keyword evidence="2 5" id="KW-0808">Transferase</keyword>
<evidence type="ECO:0000256" key="3">
    <source>
        <dbReference type="ARBA" id="ARBA00023315"/>
    </source>
</evidence>
<dbReference type="Proteomes" id="UP000325081">
    <property type="component" value="Unassembled WGS sequence"/>
</dbReference>
<keyword evidence="6" id="KW-1185">Reference proteome</keyword>
<dbReference type="InterPro" id="IPR023213">
    <property type="entry name" value="CAT-like_dom_sf"/>
</dbReference>
<evidence type="ECO:0000256" key="4">
    <source>
        <dbReference type="SAM" id="MobiDB-lite"/>
    </source>
</evidence>
<dbReference type="Pfam" id="PF02458">
    <property type="entry name" value="Transferase"/>
    <property type="match status" value="2"/>
</dbReference>
<feature type="region of interest" description="Disordered" evidence="4">
    <location>
        <begin position="1"/>
        <end position="28"/>
    </location>
</feature>
<name>A0A5A7R4P5_STRAF</name>
<evidence type="ECO:0000256" key="2">
    <source>
        <dbReference type="ARBA" id="ARBA00022679"/>
    </source>
</evidence>
<dbReference type="PANTHER" id="PTHR31623">
    <property type="entry name" value="F21J9.9"/>
    <property type="match status" value="1"/>
</dbReference>
<dbReference type="GO" id="GO:0016746">
    <property type="term" value="F:acyltransferase activity"/>
    <property type="evidence" value="ECO:0007669"/>
    <property type="project" value="UniProtKB-KW"/>
</dbReference>